<feature type="region of interest" description="Disordered" evidence="1">
    <location>
        <begin position="958"/>
        <end position="1037"/>
    </location>
</feature>
<evidence type="ECO:0000259" key="4">
    <source>
        <dbReference type="Pfam" id="PF07916"/>
    </source>
</evidence>
<dbReference type="Proteomes" id="UP001597304">
    <property type="component" value="Unassembled WGS sequence"/>
</dbReference>
<reference evidence="6" key="1">
    <citation type="journal article" date="2019" name="Int. J. Syst. Evol. Microbiol.">
        <title>The Global Catalogue of Microorganisms (GCM) 10K type strain sequencing project: providing services to taxonomists for standard genome sequencing and annotation.</title>
        <authorList>
            <consortium name="The Broad Institute Genomics Platform"/>
            <consortium name="The Broad Institute Genome Sequencing Center for Infectious Disease"/>
            <person name="Wu L."/>
            <person name="Ma J."/>
        </authorList>
    </citation>
    <scope>NUCLEOTIDE SEQUENCE [LARGE SCALE GENOMIC DNA]</scope>
    <source>
        <strain evidence="6">LMG 29247</strain>
    </source>
</reference>
<keyword evidence="6" id="KW-1185">Reference proteome</keyword>
<feature type="domain" description="TraG N-terminal Proteobacteria" evidence="4">
    <location>
        <begin position="38"/>
        <end position="180"/>
    </location>
</feature>
<dbReference type="RefSeq" id="WP_147914629.1">
    <property type="nucleotide sequence ID" value="NZ_JBHUEJ010000010.1"/>
</dbReference>
<feature type="region of interest" description="Disordered" evidence="1">
    <location>
        <begin position="725"/>
        <end position="774"/>
    </location>
</feature>
<dbReference type="InterPro" id="IPR012931">
    <property type="entry name" value="TraG_N_Proteobacteria"/>
</dbReference>
<keyword evidence="2" id="KW-0812">Transmembrane</keyword>
<evidence type="ECO:0000313" key="5">
    <source>
        <dbReference type="EMBL" id="MFD1709802.1"/>
    </source>
</evidence>
<gene>
    <name evidence="5" type="ORF">ACFSF0_04235</name>
</gene>
<organism evidence="5 6">
    <name type="scientific">Ottowia flava</name>
    <dbReference type="NCBI Taxonomy" id="2675430"/>
    <lineage>
        <taxon>Bacteria</taxon>
        <taxon>Pseudomonadati</taxon>
        <taxon>Pseudomonadota</taxon>
        <taxon>Betaproteobacteria</taxon>
        <taxon>Burkholderiales</taxon>
        <taxon>Comamonadaceae</taxon>
        <taxon>Ottowia</taxon>
    </lineage>
</organism>
<sequence>MAYKHRLLLGAAAALGAGSALAAGPVPTTIHGDSHLTTIYTLGDYKVLASAFNAVASFFNGGGAIGDSFMGQLLLLASMVSLFFFIAMGVGRMKMGFSAWFLTLVFGMVLFMPRTTVYTASYFDVNGGSAGGATPFEAVDNVPVGIAYPLGITSFVFKELTMRYDTWSTTPGGSADDGGFAEKGLEGYFSPLKTMLRVQKLALPPVILQNIRTISTCDGIEGRMAMVNEGGLNGALNMLDQGPGVSGSVRIKVKTADGYKNFDVPCATALRTVFAQMQAFVVNEAATMSSPMARSIVTSSGMGEAMGINKGATERAKQIQKELDGVVSQLLELTGASSSTSTAKTEQDLETIMTGANGNPAQMARAFENQTAVTAANTMANAVFSRVMAACGTRNSSECNQATYSSSEAIARGAVNAAGEASVFSAFMSHAMNALLYIYVILSPIILMVGVIMGVAGLKIWGAYLLFAAWINSWLPTAGAISAYMLHNYTNQVERIAAAAQSDALTSGGAFKIPSLLLPGGLNDFIFSTTNMLASASTLLSMVPMITLAIISGSIYGLVGVAQRMNMPDNFNEDRLAPKLDSSDAIGSSNDIKTTGRIAAAGEDAVAATQGAAAAADNSIDFKYSSAEQQQQATQLAQQVSAAKEHAEAEVNAFAKATGSQFQSMSGKMVTLRHDDGTTRTYDFSKADQVVDAAQNGHSKTANAQLGAQVGGEIGAGGKLGPLGAKGSMGASGGNSLGEGRANTATRTTTGSSGSSNSDGGSTGTTVTTADTSGYSSASISSAIRTLTSSTSDTSKYMTALQKQEAFTHQISSSFGMDARTSLSGADAQRAVAYGAAHGELGAAINAASSISPELGASLRESQNNPSSFTQKLFGAYQTGADGSANRAAASAAISEVAKIGGSHESSVAGKWETVQKAASQNAGLYGAHSAMDKMAGQTPFESSAAAVAPAADLKAQHVNTNQPGGSAANNPAPRGGGGGRSPAAAGTHWAPTGGNQSMQSLLDRGNAAVSQERGAQAMRAASTASQQFSNPVPVPDAPQAVQVFDKGGVAGRAADGAVRQVQGAFNGAAESIRQFTKPKK</sequence>
<evidence type="ECO:0000256" key="3">
    <source>
        <dbReference type="SAM" id="SignalP"/>
    </source>
</evidence>
<feature type="transmembrane region" description="Helical" evidence="2">
    <location>
        <begin position="539"/>
        <end position="559"/>
    </location>
</feature>
<evidence type="ECO:0000256" key="2">
    <source>
        <dbReference type="SAM" id="Phobius"/>
    </source>
</evidence>
<dbReference type="Pfam" id="PF07916">
    <property type="entry name" value="TraG_N"/>
    <property type="match status" value="2"/>
</dbReference>
<evidence type="ECO:0000313" key="6">
    <source>
        <dbReference type="Proteomes" id="UP001597304"/>
    </source>
</evidence>
<keyword evidence="2" id="KW-1133">Transmembrane helix</keyword>
<feature type="transmembrane region" description="Helical" evidence="2">
    <location>
        <begin position="464"/>
        <end position="486"/>
    </location>
</feature>
<name>A0ABW4KNW6_9BURK</name>
<keyword evidence="2" id="KW-0472">Membrane</keyword>
<dbReference type="EMBL" id="JBHUEJ010000010">
    <property type="protein sequence ID" value="MFD1709802.1"/>
    <property type="molecule type" value="Genomic_DNA"/>
</dbReference>
<feature type="compositionally biased region" description="Low complexity" evidence="1">
    <location>
        <begin position="740"/>
        <end position="774"/>
    </location>
</feature>
<feature type="domain" description="TraG N-terminal Proteobacteria" evidence="4">
    <location>
        <begin position="318"/>
        <end position="570"/>
    </location>
</feature>
<feature type="transmembrane region" description="Helical" evidence="2">
    <location>
        <begin position="434"/>
        <end position="458"/>
    </location>
</feature>
<proteinExistence type="predicted"/>
<feature type="signal peptide" evidence="3">
    <location>
        <begin position="1"/>
        <end position="22"/>
    </location>
</feature>
<accession>A0ABW4KNW6</accession>
<protein>
    <submittedName>
        <fullName evidence="5">Conjugal transfer protein TraG N-terminal domain-containing protein</fullName>
    </submittedName>
</protein>
<feature type="transmembrane region" description="Helical" evidence="2">
    <location>
        <begin position="73"/>
        <end position="91"/>
    </location>
</feature>
<comment type="caution">
    <text evidence="5">The sequence shown here is derived from an EMBL/GenBank/DDBJ whole genome shotgun (WGS) entry which is preliminary data.</text>
</comment>
<keyword evidence="3" id="KW-0732">Signal</keyword>
<feature type="compositionally biased region" description="Low complexity" evidence="1">
    <location>
        <begin position="964"/>
        <end position="974"/>
    </location>
</feature>
<feature type="transmembrane region" description="Helical" evidence="2">
    <location>
        <begin position="97"/>
        <end position="113"/>
    </location>
</feature>
<evidence type="ECO:0000256" key="1">
    <source>
        <dbReference type="SAM" id="MobiDB-lite"/>
    </source>
</evidence>
<feature type="chain" id="PRO_5045379475" evidence="3">
    <location>
        <begin position="23"/>
        <end position="1081"/>
    </location>
</feature>